<dbReference type="GO" id="GO:0008168">
    <property type="term" value="F:methyltransferase activity"/>
    <property type="evidence" value="ECO:0007669"/>
    <property type="project" value="UniProtKB-KW"/>
</dbReference>
<dbReference type="InterPro" id="IPR046886">
    <property type="entry name" value="RsmE_MTase_dom"/>
</dbReference>
<reference evidence="16" key="1">
    <citation type="journal article" date="2019" name="Int. J. Syst. Evol. Microbiol.">
        <title>The Global Catalogue of Microorganisms (GCM) 10K type strain sequencing project: providing services to taxonomists for standard genome sequencing and annotation.</title>
        <authorList>
            <consortium name="The Broad Institute Genomics Platform"/>
            <consortium name="The Broad Institute Genome Sequencing Center for Infectious Disease"/>
            <person name="Wu L."/>
            <person name="Ma J."/>
        </authorList>
    </citation>
    <scope>NUCLEOTIDE SEQUENCE [LARGE SCALE GENOMIC DNA]</scope>
    <source>
        <strain evidence="16">JCM 17130</strain>
    </source>
</reference>
<evidence type="ECO:0000256" key="10">
    <source>
        <dbReference type="ARBA" id="ARBA00025699"/>
    </source>
</evidence>
<dbReference type="Pfam" id="PF04452">
    <property type="entry name" value="Methyltrans_RNA"/>
    <property type="match status" value="1"/>
</dbReference>
<comment type="catalytic activity">
    <reaction evidence="11 12">
        <text>uridine(1498) in 16S rRNA + S-adenosyl-L-methionine = N(3)-methyluridine(1498) in 16S rRNA + S-adenosyl-L-homocysteine + H(+)</text>
        <dbReference type="Rhea" id="RHEA:42920"/>
        <dbReference type="Rhea" id="RHEA-COMP:10283"/>
        <dbReference type="Rhea" id="RHEA-COMP:10284"/>
        <dbReference type="ChEBI" id="CHEBI:15378"/>
        <dbReference type="ChEBI" id="CHEBI:57856"/>
        <dbReference type="ChEBI" id="CHEBI:59789"/>
        <dbReference type="ChEBI" id="CHEBI:65315"/>
        <dbReference type="ChEBI" id="CHEBI:74502"/>
        <dbReference type="EC" id="2.1.1.193"/>
    </reaction>
</comment>
<dbReference type="PANTHER" id="PTHR30027">
    <property type="entry name" value="RIBOSOMAL RNA SMALL SUBUNIT METHYLTRANSFERASE E"/>
    <property type="match status" value="1"/>
</dbReference>
<name>A0ABW4L8F7_9MICO</name>
<evidence type="ECO:0000256" key="3">
    <source>
        <dbReference type="ARBA" id="ARBA00012328"/>
    </source>
</evidence>
<dbReference type="InterPro" id="IPR015947">
    <property type="entry name" value="PUA-like_sf"/>
</dbReference>
<dbReference type="GO" id="GO:0032259">
    <property type="term" value="P:methylation"/>
    <property type="evidence" value="ECO:0007669"/>
    <property type="project" value="UniProtKB-KW"/>
</dbReference>
<keyword evidence="7 12" id="KW-0489">Methyltransferase</keyword>
<keyword evidence="6 12" id="KW-0698">rRNA processing</keyword>
<keyword evidence="9 12" id="KW-0949">S-adenosyl-L-methionine</keyword>
<dbReference type="SUPFAM" id="SSF88697">
    <property type="entry name" value="PUA domain-like"/>
    <property type="match status" value="1"/>
</dbReference>
<dbReference type="NCBIfam" id="TIGR00046">
    <property type="entry name" value="RsmE family RNA methyltransferase"/>
    <property type="match status" value="1"/>
</dbReference>
<dbReference type="EC" id="2.1.1.193" evidence="3 12"/>
<dbReference type="InterPro" id="IPR029028">
    <property type="entry name" value="Alpha/beta_knot_MTases"/>
</dbReference>
<comment type="function">
    <text evidence="10 12">Specifically methylates the N3 position of the uracil ring of uridine 1498 (m3U1498) in 16S rRNA. Acts on the fully assembled 30S ribosomal subunit.</text>
</comment>
<keyword evidence="16" id="KW-1185">Reference proteome</keyword>
<proteinExistence type="inferred from homology"/>
<dbReference type="EMBL" id="JBHUEE010000010">
    <property type="protein sequence ID" value="MFD1719507.1"/>
    <property type="molecule type" value="Genomic_DNA"/>
</dbReference>
<comment type="caution">
    <text evidence="15">The sequence shown here is derived from an EMBL/GenBank/DDBJ whole genome shotgun (WGS) entry which is preliminary data.</text>
</comment>
<evidence type="ECO:0000256" key="2">
    <source>
        <dbReference type="ARBA" id="ARBA00005528"/>
    </source>
</evidence>
<evidence type="ECO:0000256" key="1">
    <source>
        <dbReference type="ARBA" id="ARBA00004496"/>
    </source>
</evidence>
<sequence>MTRPVFLATAGELDPAAPGGTVVLGGDEGRHAATVRRIRTGEEIDLVDGAGLRVTGTVADVSRDRLTVTVSAVATDESPAVRLVLVQALAKGGRDEQAVEAATELGVDAIVPWQAARSVSLWRGAKAEKGRIRWQAIAASAAKQSRRARVPTVHEATGDLTAVVTAMLAGGGTVLVLHEEAAESLTAALLPEAGEVAVVVGPEGGITDVELAALQQAGARAVLAGPHVLRTSTAGPAALAVLASRLGRWD</sequence>
<evidence type="ECO:0000259" key="14">
    <source>
        <dbReference type="Pfam" id="PF20260"/>
    </source>
</evidence>
<evidence type="ECO:0000256" key="5">
    <source>
        <dbReference type="ARBA" id="ARBA00022490"/>
    </source>
</evidence>
<keyword evidence="5 12" id="KW-0963">Cytoplasm</keyword>
<evidence type="ECO:0000256" key="11">
    <source>
        <dbReference type="ARBA" id="ARBA00047944"/>
    </source>
</evidence>
<dbReference type="InterPro" id="IPR029026">
    <property type="entry name" value="tRNA_m1G_MTases_N"/>
</dbReference>
<evidence type="ECO:0000313" key="16">
    <source>
        <dbReference type="Proteomes" id="UP001597277"/>
    </source>
</evidence>
<dbReference type="RefSeq" id="WP_388009939.1">
    <property type="nucleotide sequence ID" value="NZ_JBHUEE010000010.1"/>
</dbReference>
<dbReference type="InterPro" id="IPR006700">
    <property type="entry name" value="RsmE"/>
</dbReference>
<dbReference type="Proteomes" id="UP001597277">
    <property type="component" value="Unassembled WGS sequence"/>
</dbReference>
<accession>A0ABW4L8F7</accession>
<dbReference type="InterPro" id="IPR046887">
    <property type="entry name" value="RsmE_PUA-like"/>
</dbReference>
<comment type="subcellular location">
    <subcellularLocation>
        <location evidence="1 12">Cytoplasm</location>
    </subcellularLocation>
</comment>
<dbReference type="NCBIfam" id="NF008693">
    <property type="entry name" value="PRK11713.2-3"/>
    <property type="match status" value="1"/>
</dbReference>
<keyword evidence="8 12" id="KW-0808">Transferase</keyword>
<dbReference type="SUPFAM" id="SSF75217">
    <property type="entry name" value="alpha/beta knot"/>
    <property type="match status" value="1"/>
</dbReference>
<dbReference type="PIRSF" id="PIRSF015601">
    <property type="entry name" value="MTase_slr0722"/>
    <property type="match status" value="1"/>
</dbReference>
<evidence type="ECO:0000313" key="15">
    <source>
        <dbReference type="EMBL" id="MFD1719507.1"/>
    </source>
</evidence>
<gene>
    <name evidence="15" type="ORF">ACFSE6_16805</name>
</gene>
<evidence type="ECO:0000256" key="4">
    <source>
        <dbReference type="ARBA" id="ARBA00013673"/>
    </source>
</evidence>
<dbReference type="Pfam" id="PF20260">
    <property type="entry name" value="PUA_4"/>
    <property type="match status" value="1"/>
</dbReference>
<comment type="similarity">
    <text evidence="2 12">Belongs to the RNA methyltransferase RsmE family.</text>
</comment>
<evidence type="ECO:0000259" key="13">
    <source>
        <dbReference type="Pfam" id="PF04452"/>
    </source>
</evidence>
<protein>
    <recommendedName>
        <fullName evidence="4 12">Ribosomal RNA small subunit methyltransferase E</fullName>
        <ecNumber evidence="3 12">2.1.1.193</ecNumber>
    </recommendedName>
</protein>
<dbReference type="Gene3D" id="3.40.1280.10">
    <property type="match status" value="1"/>
</dbReference>
<dbReference type="CDD" id="cd18084">
    <property type="entry name" value="RsmE-like"/>
    <property type="match status" value="1"/>
</dbReference>
<evidence type="ECO:0000256" key="8">
    <source>
        <dbReference type="ARBA" id="ARBA00022679"/>
    </source>
</evidence>
<dbReference type="Gene3D" id="2.40.240.20">
    <property type="entry name" value="Hypothetical PUA domain-like, domain 1"/>
    <property type="match status" value="1"/>
</dbReference>
<dbReference type="PANTHER" id="PTHR30027:SF3">
    <property type="entry name" value="16S RRNA (URACIL(1498)-N(3))-METHYLTRANSFERASE"/>
    <property type="match status" value="1"/>
</dbReference>
<evidence type="ECO:0000256" key="12">
    <source>
        <dbReference type="PIRNR" id="PIRNR015601"/>
    </source>
</evidence>
<organism evidence="15 16">
    <name type="scientific">Georgenia deserti</name>
    <dbReference type="NCBI Taxonomy" id="2093781"/>
    <lineage>
        <taxon>Bacteria</taxon>
        <taxon>Bacillati</taxon>
        <taxon>Actinomycetota</taxon>
        <taxon>Actinomycetes</taxon>
        <taxon>Micrococcales</taxon>
        <taxon>Bogoriellaceae</taxon>
        <taxon>Georgenia</taxon>
    </lineage>
</organism>
<feature type="domain" description="Ribosomal RNA small subunit methyltransferase E methyltransferase" evidence="13">
    <location>
        <begin position="78"/>
        <end position="242"/>
    </location>
</feature>
<evidence type="ECO:0000256" key="6">
    <source>
        <dbReference type="ARBA" id="ARBA00022552"/>
    </source>
</evidence>
<feature type="domain" description="Ribosomal RNA small subunit methyltransferase E PUA-like" evidence="14">
    <location>
        <begin position="24"/>
        <end position="70"/>
    </location>
</feature>
<evidence type="ECO:0000256" key="9">
    <source>
        <dbReference type="ARBA" id="ARBA00022691"/>
    </source>
</evidence>
<evidence type="ECO:0000256" key="7">
    <source>
        <dbReference type="ARBA" id="ARBA00022603"/>
    </source>
</evidence>